<sequence length="221" mass="24698">MEASRKSAKSTTTLSSRRGSHYSGPHQKLSQAGPQQGQLRKVRASAYAPIFRALGVPLSDIEVFVPAEVEYEDRPAVITSAPKQGNQGDYQIYLLASFSGPRGNRVHPCLAPYLMELALADGTGGYLHTTPEWDVKSPQPIMRPKERIGSPFYSRKQKKPIHIDAAELRKLKKFSIQVQRDLVTLFPTKEDMARVIEEIESVRASPDEKMQEKEGKESFTS</sequence>
<organism evidence="2 3">
    <name type="scientific">Paramarasmius palmivorus</name>
    <dbReference type="NCBI Taxonomy" id="297713"/>
    <lineage>
        <taxon>Eukaryota</taxon>
        <taxon>Fungi</taxon>
        <taxon>Dikarya</taxon>
        <taxon>Basidiomycota</taxon>
        <taxon>Agaricomycotina</taxon>
        <taxon>Agaricomycetes</taxon>
        <taxon>Agaricomycetidae</taxon>
        <taxon>Agaricales</taxon>
        <taxon>Marasmiineae</taxon>
        <taxon>Marasmiaceae</taxon>
        <taxon>Paramarasmius</taxon>
    </lineage>
</organism>
<feature type="region of interest" description="Disordered" evidence="1">
    <location>
        <begin position="1"/>
        <end position="38"/>
    </location>
</feature>
<dbReference type="AlphaFoldDB" id="A0AAW0C4P6"/>
<dbReference type="Proteomes" id="UP001383192">
    <property type="component" value="Unassembled WGS sequence"/>
</dbReference>
<protein>
    <submittedName>
        <fullName evidence="2">Uncharacterized protein</fullName>
    </submittedName>
</protein>
<evidence type="ECO:0000256" key="1">
    <source>
        <dbReference type="SAM" id="MobiDB-lite"/>
    </source>
</evidence>
<dbReference type="EMBL" id="JAYKXP010000058">
    <property type="protein sequence ID" value="KAK7034013.1"/>
    <property type="molecule type" value="Genomic_DNA"/>
</dbReference>
<gene>
    <name evidence="2" type="ORF">VNI00_012443</name>
</gene>
<evidence type="ECO:0000313" key="3">
    <source>
        <dbReference type="Proteomes" id="UP001383192"/>
    </source>
</evidence>
<proteinExistence type="predicted"/>
<comment type="caution">
    <text evidence="2">The sequence shown here is derived from an EMBL/GenBank/DDBJ whole genome shotgun (WGS) entry which is preliminary data.</text>
</comment>
<evidence type="ECO:0000313" key="2">
    <source>
        <dbReference type="EMBL" id="KAK7034013.1"/>
    </source>
</evidence>
<accession>A0AAW0C4P6</accession>
<name>A0AAW0C4P6_9AGAR</name>
<keyword evidence="3" id="KW-1185">Reference proteome</keyword>
<reference evidence="2 3" key="1">
    <citation type="submission" date="2024-01" db="EMBL/GenBank/DDBJ databases">
        <title>A draft genome for a cacao thread blight-causing isolate of Paramarasmius palmivorus.</title>
        <authorList>
            <person name="Baruah I.K."/>
            <person name="Bukari Y."/>
            <person name="Amoako-Attah I."/>
            <person name="Meinhardt L.W."/>
            <person name="Bailey B.A."/>
            <person name="Cohen S.P."/>
        </authorList>
    </citation>
    <scope>NUCLEOTIDE SEQUENCE [LARGE SCALE GENOMIC DNA]</scope>
    <source>
        <strain evidence="2 3">GH-12</strain>
    </source>
</reference>
<feature type="compositionally biased region" description="Polar residues" evidence="1">
    <location>
        <begin position="28"/>
        <end position="38"/>
    </location>
</feature>
<feature type="region of interest" description="Disordered" evidence="1">
    <location>
        <begin position="202"/>
        <end position="221"/>
    </location>
</feature>